<organism evidence="5 6">
    <name type="scientific">Rubus argutus</name>
    <name type="common">Southern blackberry</name>
    <dbReference type="NCBI Taxonomy" id="59490"/>
    <lineage>
        <taxon>Eukaryota</taxon>
        <taxon>Viridiplantae</taxon>
        <taxon>Streptophyta</taxon>
        <taxon>Embryophyta</taxon>
        <taxon>Tracheophyta</taxon>
        <taxon>Spermatophyta</taxon>
        <taxon>Magnoliopsida</taxon>
        <taxon>eudicotyledons</taxon>
        <taxon>Gunneridae</taxon>
        <taxon>Pentapetalae</taxon>
        <taxon>rosids</taxon>
        <taxon>fabids</taxon>
        <taxon>Rosales</taxon>
        <taxon>Rosaceae</taxon>
        <taxon>Rosoideae</taxon>
        <taxon>Rosoideae incertae sedis</taxon>
        <taxon>Rubus</taxon>
    </lineage>
</organism>
<dbReference type="Pfam" id="PF18052">
    <property type="entry name" value="Rx_N"/>
    <property type="match status" value="1"/>
</dbReference>
<reference evidence="5 6" key="1">
    <citation type="journal article" date="2023" name="G3 (Bethesda)">
        <title>A chromosome-length genome assembly and annotation of blackberry (Rubus argutus, cv. 'Hillquist').</title>
        <authorList>
            <person name="Bruna T."/>
            <person name="Aryal R."/>
            <person name="Dudchenko O."/>
            <person name="Sargent D.J."/>
            <person name="Mead D."/>
            <person name="Buti M."/>
            <person name="Cavallini A."/>
            <person name="Hytonen T."/>
            <person name="Andres J."/>
            <person name="Pham M."/>
            <person name="Weisz D."/>
            <person name="Mascagni F."/>
            <person name="Usai G."/>
            <person name="Natali L."/>
            <person name="Bassil N."/>
            <person name="Fernandez G.E."/>
            <person name="Lomsadze A."/>
            <person name="Armour M."/>
            <person name="Olukolu B."/>
            <person name="Poorten T."/>
            <person name="Britton C."/>
            <person name="Davik J."/>
            <person name="Ashrafi H."/>
            <person name="Aiden E.L."/>
            <person name="Borodovsky M."/>
            <person name="Worthington M."/>
        </authorList>
    </citation>
    <scope>NUCLEOTIDE SEQUENCE [LARGE SCALE GENOMIC DNA]</scope>
    <source>
        <strain evidence="5">PI 553951</strain>
    </source>
</reference>
<dbReference type="InterPro" id="IPR041118">
    <property type="entry name" value="Rx_N"/>
</dbReference>
<dbReference type="EMBL" id="JBEDUW010000005">
    <property type="protein sequence ID" value="KAK9928150.1"/>
    <property type="molecule type" value="Genomic_DNA"/>
</dbReference>
<comment type="caution">
    <text evidence="5">The sequence shown here is derived from an EMBL/GenBank/DDBJ whole genome shotgun (WGS) entry which is preliminary data.</text>
</comment>
<dbReference type="GO" id="GO:0000166">
    <property type="term" value="F:nucleotide binding"/>
    <property type="evidence" value="ECO:0007669"/>
    <property type="project" value="UniProtKB-KW"/>
</dbReference>
<evidence type="ECO:0000313" key="6">
    <source>
        <dbReference type="Proteomes" id="UP001457282"/>
    </source>
</evidence>
<evidence type="ECO:0000256" key="2">
    <source>
        <dbReference type="ARBA" id="ARBA00022741"/>
    </source>
</evidence>
<dbReference type="CDD" id="cd14798">
    <property type="entry name" value="RX-CC_like"/>
    <property type="match status" value="1"/>
</dbReference>
<evidence type="ECO:0000256" key="3">
    <source>
        <dbReference type="ARBA" id="ARBA00022821"/>
    </source>
</evidence>
<proteinExistence type="predicted"/>
<feature type="domain" description="Disease resistance N-terminal" evidence="4">
    <location>
        <begin position="5"/>
        <end position="85"/>
    </location>
</feature>
<evidence type="ECO:0000259" key="4">
    <source>
        <dbReference type="Pfam" id="PF18052"/>
    </source>
</evidence>
<sequence length="198" mass="22267">MAESVVTFLVVKLKSLLEGEVKLLSGIKAQLEDIVDELEPIQAFLRVADAKEDSDRQLKVWVRQVRDVAHEMEDTLDKFRLSHSHIPGRGFHASFDKLSCIIKKWKARHQIAGEFQRINSRVKSLYEGHERYKLVDQAGSSSARQIQNLKFGQGDALLLEEADLVAIGERKKHLIDLLMKDNSGRKVVPVVGMGGLGN</sequence>
<dbReference type="InterPro" id="IPR038005">
    <property type="entry name" value="RX-like_CC"/>
</dbReference>
<dbReference type="Gene3D" id="1.20.5.4130">
    <property type="match status" value="1"/>
</dbReference>
<dbReference type="GO" id="GO:0006952">
    <property type="term" value="P:defense response"/>
    <property type="evidence" value="ECO:0007669"/>
    <property type="project" value="UniProtKB-KW"/>
</dbReference>
<evidence type="ECO:0000313" key="5">
    <source>
        <dbReference type="EMBL" id="KAK9928150.1"/>
    </source>
</evidence>
<gene>
    <name evidence="5" type="ORF">M0R45_025297</name>
</gene>
<dbReference type="PANTHER" id="PTHR19338:SF32">
    <property type="entry name" value="OS06G0287500 PROTEIN"/>
    <property type="match status" value="1"/>
</dbReference>
<dbReference type="Proteomes" id="UP001457282">
    <property type="component" value="Unassembled WGS sequence"/>
</dbReference>
<accession>A0AAW1WVZ6</accession>
<dbReference type="AlphaFoldDB" id="A0AAW1WVZ6"/>
<keyword evidence="1" id="KW-0677">Repeat</keyword>
<keyword evidence="3" id="KW-0611">Plant defense</keyword>
<name>A0AAW1WVZ6_RUBAR</name>
<dbReference type="PANTHER" id="PTHR19338">
    <property type="entry name" value="TRANSLOCASE OF INNER MITOCHONDRIAL MEMBRANE 13 HOMOLOG"/>
    <property type="match status" value="1"/>
</dbReference>
<keyword evidence="2" id="KW-0547">Nucleotide-binding</keyword>
<evidence type="ECO:0000256" key="1">
    <source>
        <dbReference type="ARBA" id="ARBA00022737"/>
    </source>
</evidence>
<keyword evidence="6" id="KW-1185">Reference proteome</keyword>
<protein>
    <recommendedName>
        <fullName evidence="4">Disease resistance N-terminal domain-containing protein</fullName>
    </recommendedName>
</protein>